<dbReference type="RefSeq" id="WP_100388054.1">
    <property type="nucleotide sequence ID" value="NZ_BMZU01000001.1"/>
</dbReference>
<keyword evidence="3 5" id="KW-0378">Hydrolase</keyword>
<dbReference type="Pfam" id="PF01053">
    <property type="entry name" value="Cys_Met_Meta_PP"/>
    <property type="match status" value="1"/>
</dbReference>
<dbReference type="UniPathway" id="UPA00334">
    <property type="reaction ID" value="UER00455"/>
</dbReference>
<dbReference type="InterPro" id="IPR015422">
    <property type="entry name" value="PyrdxlP-dep_Trfase_small"/>
</dbReference>
<dbReference type="GO" id="GO:0019346">
    <property type="term" value="P:transsulfuration"/>
    <property type="evidence" value="ECO:0007669"/>
    <property type="project" value="InterPro"/>
</dbReference>
<keyword evidence="4 5" id="KW-0663">Pyridoxal phosphate</keyword>
<evidence type="ECO:0000256" key="4">
    <source>
        <dbReference type="ARBA" id="ARBA00022898"/>
    </source>
</evidence>
<dbReference type="GO" id="GO:0019441">
    <property type="term" value="P:L-tryptophan catabolic process to kynurenine"/>
    <property type="evidence" value="ECO:0007669"/>
    <property type="project" value="TreeGrafter"/>
</dbReference>
<organism evidence="7 8">
    <name type="scientific">Salinibacterium amurskyense</name>
    <dbReference type="NCBI Taxonomy" id="205941"/>
    <lineage>
        <taxon>Bacteria</taxon>
        <taxon>Bacillati</taxon>
        <taxon>Actinomycetota</taxon>
        <taxon>Actinomycetes</taxon>
        <taxon>Micrococcales</taxon>
        <taxon>Microbacteriaceae</taxon>
        <taxon>Salinibacterium</taxon>
    </lineage>
</organism>
<comment type="catalytic activity">
    <reaction evidence="5">
        <text>L-kynurenine + H2O = anthranilate + L-alanine + H(+)</text>
        <dbReference type="Rhea" id="RHEA:16813"/>
        <dbReference type="ChEBI" id="CHEBI:15377"/>
        <dbReference type="ChEBI" id="CHEBI:15378"/>
        <dbReference type="ChEBI" id="CHEBI:16567"/>
        <dbReference type="ChEBI" id="CHEBI:57959"/>
        <dbReference type="ChEBI" id="CHEBI:57972"/>
        <dbReference type="EC" id="3.7.1.3"/>
    </reaction>
</comment>
<evidence type="ECO:0000313" key="8">
    <source>
        <dbReference type="Proteomes" id="UP000231742"/>
    </source>
</evidence>
<evidence type="ECO:0000256" key="3">
    <source>
        <dbReference type="ARBA" id="ARBA00022801"/>
    </source>
</evidence>
<evidence type="ECO:0000256" key="5">
    <source>
        <dbReference type="PIRNR" id="PIRNR038800"/>
    </source>
</evidence>
<dbReference type="GO" id="GO:0009435">
    <property type="term" value="P:NAD+ biosynthetic process"/>
    <property type="evidence" value="ECO:0007669"/>
    <property type="project" value="UniProtKB-UniPathway"/>
</dbReference>
<dbReference type="Gene3D" id="3.40.640.10">
    <property type="entry name" value="Type I PLP-dependent aspartate aminotransferase-like (Major domain)"/>
    <property type="match status" value="1"/>
</dbReference>
<evidence type="ECO:0000256" key="6">
    <source>
        <dbReference type="RuleBase" id="RU362118"/>
    </source>
</evidence>
<dbReference type="GO" id="GO:0005737">
    <property type="term" value="C:cytoplasm"/>
    <property type="evidence" value="ECO:0007669"/>
    <property type="project" value="InterPro"/>
</dbReference>
<dbReference type="PANTHER" id="PTHR14084:SF0">
    <property type="entry name" value="KYNURENINASE"/>
    <property type="match status" value="1"/>
</dbReference>
<dbReference type="Gene3D" id="3.90.1150.10">
    <property type="entry name" value="Aspartate Aminotransferase, domain 1"/>
    <property type="match status" value="1"/>
</dbReference>
<dbReference type="EC" id="3.7.1.3" evidence="5"/>
<dbReference type="InterPro" id="IPR010111">
    <property type="entry name" value="Kynureninase"/>
</dbReference>
<dbReference type="UniPathway" id="UPA00253">
    <property type="reaction ID" value="UER00329"/>
</dbReference>
<evidence type="ECO:0000256" key="2">
    <source>
        <dbReference type="ARBA" id="ARBA00022642"/>
    </source>
</evidence>
<comment type="catalytic activity">
    <reaction evidence="5">
        <text>3-hydroxy-L-kynurenine + H2O = 3-hydroxyanthranilate + L-alanine + H(+)</text>
        <dbReference type="Rhea" id="RHEA:25143"/>
        <dbReference type="ChEBI" id="CHEBI:15377"/>
        <dbReference type="ChEBI" id="CHEBI:15378"/>
        <dbReference type="ChEBI" id="CHEBI:36559"/>
        <dbReference type="ChEBI" id="CHEBI:57972"/>
        <dbReference type="ChEBI" id="CHEBI:58125"/>
        <dbReference type="EC" id="3.7.1.3"/>
    </reaction>
</comment>
<comment type="similarity">
    <text evidence="5">Belongs to the kynureninase family.</text>
</comment>
<comment type="function">
    <text evidence="5">Catalyzes the cleavage of L-kynurenine (L-Kyn) and L-3-hydroxykynurenine (L-3OHKyn) into anthranilic acid (AA) and 3-hydroxyanthranilic acid (3-OHAA), respectively.</text>
</comment>
<dbReference type="GO" id="GO:0097053">
    <property type="term" value="P:L-kynurenine catabolic process"/>
    <property type="evidence" value="ECO:0007669"/>
    <property type="project" value="UniProtKB-UniPathway"/>
</dbReference>
<comment type="cofactor">
    <cofactor evidence="1 5 6">
        <name>pyridoxal 5'-phosphate</name>
        <dbReference type="ChEBI" id="CHEBI:597326"/>
    </cofactor>
</comment>
<dbReference type="Pfam" id="PF22580">
    <property type="entry name" value="KYNU_C"/>
    <property type="match status" value="1"/>
</dbReference>
<protein>
    <recommendedName>
        <fullName evidence="5">Kynureninase</fullName>
        <ecNumber evidence="5">3.7.1.3</ecNumber>
    </recommendedName>
</protein>
<comment type="pathway">
    <text evidence="5">Amino-acid degradation; L-kynurenine degradation; L-alanine and anthranilate from L-kynurenine: step 1/1.</text>
</comment>
<dbReference type="InterPro" id="IPR015424">
    <property type="entry name" value="PyrdxlP-dep_Trfase"/>
</dbReference>
<dbReference type="AlphaFoldDB" id="A0A2M9D784"/>
<name>A0A2M9D784_9MICO</name>
<dbReference type="InterPro" id="IPR015421">
    <property type="entry name" value="PyrdxlP-dep_Trfase_major"/>
</dbReference>
<proteinExistence type="inferred from homology"/>
<comment type="similarity">
    <text evidence="6">Belongs to the trans-sulfuration enzymes family.</text>
</comment>
<evidence type="ECO:0000313" key="7">
    <source>
        <dbReference type="EMBL" id="PJJ81363.1"/>
    </source>
</evidence>
<keyword evidence="8" id="KW-1185">Reference proteome</keyword>
<dbReference type="Proteomes" id="UP000231742">
    <property type="component" value="Unassembled WGS sequence"/>
</dbReference>
<dbReference type="InterPro" id="IPR000277">
    <property type="entry name" value="Cys/Met-Metab_PyrdxlP-dep_enz"/>
</dbReference>
<dbReference type="PIRSF" id="PIRSF038800">
    <property type="entry name" value="KYNU"/>
    <property type="match status" value="1"/>
</dbReference>
<gene>
    <name evidence="7" type="ORF">CLV85_0536</name>
</gene>
<dbReference type="EMBL" id="PGFH01000001">
    <property type="protein sequence ID" value="PJJ81363.1"/>
    <property type="molecule type" value="Genomic_DNA"/>
</dbReference>
<dbReference type="OrthoDB" id="9812626at2"/>
<dbReference type="GO" id="GO:0043420">
    <property type="term" value="P:anthranilate metabolic process"/>
    <property type="evidence" value="ECO:0007669"/>
    <property type="project" value="TreeGrafter"/>
</dbReference>
<comment type="caution">
    <text evidence="7">The sequence shown here is derived from an EMBL/GenBank/DDBJ whole genome shotgun (WGS) entry which is preliminary data.</text>
</comment>
<sequence>MTDTHAPLDTSAAAAAALDAADPLQQYPAKFVRSAEVRAYLDGNSLGRPTTASAARLAEFVDEQWGGRLIRGWDEAWYELPLTLGDRLGAATLGAAPGQTFIGDSTTVVLYKLIRAGLSARPDRSEIVIDTGNFPTDRYLVEGIAAELGKTLRWIDPASDGGVTADEMKAALNENTALVVISHVAYRSGHLADMPGITALAHEAGALVLWDLCHSAGVVETELDAWGVDLAAGCTYKYLNGGPGSPAFGYVRAEHIEAMTQPIQGWMGSNNPFEMGPGYAPHQGIRRFISGTPSVVGSLAMQDMLGLIEEAGIPAIRAKSVALTEYALALVDELLVPLGVTVSSPRDAAERGSHVTIDHESFAAVNAELWKQGIIPDFRRPHGIRLGLSPLSTTFAEVQLGIEAIHEQLTK</sequence>
<dbReference type="SUPFAM" id="SSF53383">
    <property type="entry name" value="PLP-dependent transferases"/>
    <property type="match status" value="1"/>
</dbReference>
<comment type="pathway">
    <text evidence="5">Cofactor biosynthesis; NAD(+) biosynthesis; quinolinate from L-kynurenine: step 2/3.</text>
</comment>
<comment type="subunit">
    <text evidence="5">Homodimer.</text>
</comment>
<keyword evidence="2 5" id="KW-0662">Pyridine nucleotide biosynthesis</keyword>
<accession>A0A2M9D784</accession>
<evidence type="ECO:0000256" key="1">
    <source>
        <dbReference type="ARBA" id="ARBA00001933"/>
    </source>
</evidence>
<dbReference type="PANTHER" id="PTHR14084">
    <property type="entry name" value="KYNURENINASE"/>
    <property type="match status" value="1"/>
</dbReference>
<dbReference type="GO" id="GO:0030429">
    <property type="term" value="F:kynureninase activity"/>
    <property type="evidence" value="ECO:0007669"/>
    <property type="project" value="UniProtKB-EC"/>
</dbReference>
<dbReference type="GO" id="GO:0030170">
    <property type="term" value="F:pyridoxal phosphate binding"/>
    <property type="evidence" value="ECO:0007669"/>
    <property type="project" value="InterPro"/>
</dbReference>
<reference evidence="7 8" key="1">
    <citation type="submission" date="2017-11" db="EMBL/GenBank/DDBJ databases">
        <title>Genomic Encyclopedia of Archaeal and Bacterial Type Strains, Phase II (KMG-II): From Individual Species to Whole Genera.</title>
        <authorList>
            <person name="Goeker M."/>
        </authorList>
    </citation>
    <scope>NUCLEOTIDE SEQUENCE [LARGE SCALE GENOMIC DNA]</scope>
    <source>
        <strain evidence="7 8">DSM 16400</strain>
    </source>
</reference>